<keyword evidence="14 18" id="KW-0472">Membrane</keyword>
<evidence type="ECO:0000256" key="15">
    <source>
        <dbReference type="ARBA" id="ARBA00023329"/>
    </source>
</evidence>
<evidence type="ECO:0000256" key="9">
    <source>
        <dbReference type="ARBA" id="ARBA00022692"/>
    </source>
</evidence>
<dbReference type="Proteomes" id="UP000549394">
    <property type="component" value="Unassembled WGS sequence"/>
</dbReference>
<dbReference type="AlphaFoldDB" id="A0A7I8V433"/>
<keyword evidence="15" id="KW-0968">Cytoplasmic vesicle</keyword>
<dbReference type="InterPro" id="IPR044234">
    <property type="entry name" value="TMEM230"/>
</dbReference>
<reference evidence="19 20" key="1">
    <citation type="submission" date="2020-08" db="EMBL/GenBank/DDBJ databases">
        <authorList>
            <person name="Hejnol A."/>
        </authorList>
    </citation>
    <scope>NUCLEOTIDE SEQUENCE [LARGE SCALE GENOMIC DNA]</scope>
</reference>
<evidence type="ECO:0000256" key="6">
    <source>
        <dbReference type="ARBA" id="ARBA00004601"/>
    </source>
</evidence>
<evidence type="ECO:0000256" key="1">
    <source>
        <dbReference type="ARBA" id="ARBA00004141"/>
    </source>
</evidence>
<evidence type="ECO:0000256" key="10">
    <source>
        <dbReference type="ARBA" id="ARBA00022753"/>
    </source>
</evidence>
<proteinExistence type="inferred from homology"/>
<comment type="subcellular location">
    <subcellularLocation>
        <location evidence="5">Cytoplasmic vesicle</location>
        <location evidence="5">Autophagosome</location>
    </subcellularLocation>
    <subcellularLocation>
        <location evidence="3">Cytoplasmic vesicle</location>
        <location evidence="3">Secretory vesicle</location>
        <location evidence="3">Synaptic vesicle</location>
    </subcellularLocation>
    <subcellularLocation>
        <location evidence="4">Early endosome</location>
    </subcellularLocation>
    <subcellularLocation>
        <location evidence="6">Golgi apparatus</location>
        <location evidence="6">trans-Golgi network</location>
    </subcellularLocation>
    <subcellularLocation>
        <location evidence="7">Late endosome</location>
    </subcellularLocation>
    <subcellularLocation>
        <location evidence="1">Membrane</location>
        <topology evidence="1">Multi-pass membrane protein</topology>
    </subcellularLocation>
    <subcellularLocation>
        <location evidence="2">Recycling endosome</location>
    </subcellularLocation>
</comment>
<evidence type="ECO:0000256" key="17">
    <source>
        <dbReference type="ARBA" id="ARBA00024088"/>
    </source>
</evidence>
<dbReference type="GO" id="GO:0005776">
    <property type="term" value="C:autophagosome"/>
    <property type="evidence" value="ECO:0007669"/>
    <property type="project" value="UniProtKB-SubCell"/>
</dbReference>
<evidence type="ECO:0000313" key="19">
    <source>
        <dbReference type="EMBL" id="CAD5110824.1"/>
    </source>
</evidence>
<evidence type="ECO:0000256" key="16">
    <source>
        <dbReference type="ARBA" id="ARBA00024003"/>
    </source>
</evidence>
<organism evidence="19 20">
    <name type="scientific">Dimorphilus gyrociliatus</name>
    <dbReference type="NCBI Taxonomy" id="2664684"/>
    <lineage>
        <taxon>Eukaryota</taxon>
        <taxon>Metazoa</taxon>
        <taxon>Spiralia</taxon>
        <taxon>Lophotrochozoa</taxon>
        <taxon>Annelida</taxon>
        <taxon>Polychaeta</taxon>
        <taxon>Polychaeta incertae sedis</taxon>
        <taxon>Dinophilidae</taxon>
        <taxon>Dimorphilus</taxon>
    </lineage>
</organism>
<feature type="transmembrane region" description="Helical" evidence="18">
    <location>
        <begin position="74"/>
        <end position="93"/>
    </location>
</feature>
<protein>
    <recommendedName>
        <fullName evidence="17">Transmembrane protein 230</fullName>
    </recommendedName>
</protein>
<comment type="function">
    <text evidence="16">Involved in trafficking and recycling of synaptic vesicles.</text>
</comment>
<evidence type="ECO:0000256" key="2">
    <source>
        <dbReference type="ARBA" id="ARBA00004172"/>
    </source>
</evidence>
<evidence type="ECO:0000256" key="5">
    <source>
        <dbReference type="ARBA" id="ARBA00004419"/>
    </source>
</evidence>
<dbReference type="PANTHER" id="PTHR15664:SF6">
    <property type="entry name" value="TRANSMEMBRANE PROTEIN 230"/>
    <property type="match status" value="1"/>
</dbReference>
<evidence type="ECO:0000256" key="3">
    <source>
        <dbReference type="ARBA" id="ARBA00004234"/>
    </source>
</evidence>
<accession>A0A7I8V433</accession>
<evidence type="ECO:0000256" key="7">
    <source>
        <dbReference type="ARBA" id="ARBA00004603"/>
    </source>
</evidence>
<sequence length="115" mass="13328">MTIRERMSTEKTKYYRLKETSEGYVDLRFEQQIKRPIPYRAILLAVALFTCGTFFLVIGGMLVGGLIAEEYKDRTWPVLFLGAIMFIPGAYHVRLAYLAYKGYDGYSFDDIPTFE</sequence>
<evidence type="ECO:0000256" key="13">
    <source>
        <dbReference type="ARBA" id="ARBA00023034"/>
    </source>
</evidence>
<keyword evidence="12" id="KW-0770">Synapse</keyword>
<evidence type="ECO:0000256" key="12">
    <source>
        <dbReference type="ARBA" id="ARBA00023018"/>
    </source>
</evidence>
<comment type="caution">
    <text evidence="19">The sequence shown here is derived from an EMBL/GenBank/DDBJ whole genome shotgun (WGS) entry which is preliminary data.</text>
</comment>
<dbReference type="GO" id="GO:0005770">
    <property type="term" value="C:late endosome"/>
    <property type="evidence" value="ECO:0007669"/>
    <property type="project" value="UniProtKB-SubCell"/>
</dbReference>
<dbReference type="GO" id="GO:0055037">
    <property type="term" value="C:recycling endosome"/>
    <property type="evidence" value="ECO:0007669"/>
    <property type="project" value="UniProtKB-SubCell"/>
</dbReference>
<dbReference type="OrthoDB" id="5597044at2759"/>
<dbReference type="PANTHER" id="PTHR15664">
    <property type="entry name" value="C20ORF30 PROTEIN"/>
    <property type="match status" value="1"/>
</dbReference>
<evidence type="ECO:0000256" key="8">
    <source>
        <dbReference type="ARBA" id="ARBA00007743"/>
    </source>
</evidence>
<evidence type="ECO:0000313" key="20">
    <source>
        <dbReference type="Proteomes" id="UP000549394"/>
    </source>
</evidence>
<evidence type="ECO:0000256" key="14">
    <source>
        <dbReference type="ARBA" id="ARBA00023136"/>
    </source>
</evidence>
<name>A0A7I8V433_9ANNE</name>
<feature type="transmembrane region" description="Helical" evidence="18">
    <location>
        <begin position="41"/>
        <end position="68"/>
    </location>
</feature>
<keyword evidence="10" id="KW-0967">Endosome</keyword>
<evidence type="ECO:0000256" key="18">
    <source>
        <dbReference type="SAM" id="Phobius"/>
    </source>
</evidence>
<keyword evidence="20" id="KW-1185">Reference proteome</keyword>
<dbReference type="GO" id="GO:0008021">
    <property type="term" value="C:synaptic vesicle"/>
    <property type="evidence" value="ECO:0007669"/>
    <property type="project" value="UniProtKB-SubCell"/>
</dbReference>
<dbReference type="InterPro" id="IPR008590">
    <property type="entry name" value="TMEM_230/134"/>
</dbReference>
<dbReference type="GO" id="GO:0005794">
    <property type="term" value="C:Golgi apparatus"/>
    <property type="evidence" value="ECO:0007669"/>
    <property type="project" value="UniProtKB-SubCell"/>
</dbReference>
<evidence type="ECO:0000256" key="11">
    <source>
        <dbReference type="ARBA" id="ARBA00022989"/>
    </source>
</evidence>
<keyword evidence="13" id="KW-0333">Golgi apparatus</keyword>
<gene>
    <name evidence="19" type="ORF">DGYR_LOCUS184</name>
</gene>
<dbReference type="Pfam" id="PF05915">
    <property type="entry name" value="TMEM_230_134"/>
    <property type="match status" value="1"/>
</dbReference>
<keyword evidence="11 18" id="KW-1133">Transmembrane helix</keyword>
<comment type="similarity">
    <text evidence="8">Belongs to the TMEM134/TMEM230 family.</text>
</comment>
<keyword evidence="9 18" id="KW-0812">Transmembrane</keyword>
<dbReference type="GO" id="GO:0016020">
    <property type="term" value="C:membrane"/>
    <property type="evidence" value="ECO:0007669"/>
    <property type="project" value="UniProtKB-SubCell"/>
</dbReference>
<dbReference type="GO" id="GO:0005769">
    <property type="term" value="C:early endosome"/>
    <property type="evidence" value="ECO:0007669"/>
    <property type="project" value="UniProtKB-SubCell"/>
</dbReference>
<dbReference type="EMBL" id="CAJFCJ010000001">
    <property type="protein sequence ID" value="CAD5110824.1"/>
    <property type="molecule type" value="Genomic_DNA"/>
</dbReference>
<evidence type="ECO:0000256" key="4">
    <source>
        <dbReference type="ARBA" id="ARBA00004412"/>
    </source>
</evidence>